<dbReference type="PANTHER" id="PTHR46796">
    <property type="entry name" value="HTH-TYPE TRANSCRIPTIONAL ACTIVATOR RHAS-RELATED"/>
    <property type="match status" value="1"/>
</dbReference>
<comment type="caution">
    <text evidence="5">The sequence shown here is derived from an EMBL/GenBank/DDBJ whole genome shotgun (WGS) entry which is preliminary data.</text>
</comment>
<dbReference type="PATRIC" id="fig|595434.4.peg.4870"/>
<evidence type="ECO:0000256" key="3">
    <source>
        <dbReference type="ARBA" id="ARBA00023163"/>
    </source>
</evidence>
<dbReference type="OrthoDB" id="9806208at2"/>
<dbReference type="PROSITE" id="PS01124">
    <property type="entry name" value="HTH_ARAC_FAMILY_2"/>
    <property type="match status" value="1"/>
</dbReference>
<dbReference type="InterPro" id="IPR035965">
    <property type="entry name" value="PAS-like_dom_sf"/>
</dbReference>
<keyword evidence="1" id="KW-0805">Transcription regulation</keyword>
<protein>
    <submittedName>
        <fullName evidence="5">Diguanylate cyclase/phosphodiesterase (GGDEF &amp; EAL domain) with PAS/PAC sensor(S)</fullName>
    </submittedName>
</protein>
<keyword evidence="3" id="KW-0804">Transcription</keyword>
<sequence length="254" mass="28507">MAKPTPDVTDWRNEVFGSIVNPLACLELFDYLPQVYMYVKAADGRYLRANRVVCRVVGVNDESAIIGKTDFDFFPPAIATQYVEEDRRVVASGATLTDQVWLVPDSRGVPQIYSCNKIPLLDQAGDVVALAGVKRPYHDSEAPESGHLRLLKVVQFVTQHYGDEISVSDLAREANLSQSQLHREFTRLFGITPNHYIREVRVGVARHLLETTQEAVGVIAASTGFYDQSHLTRQFKSSTGITPTEYRRMYSPLE</sequence>
<dbReference type="GO" id="GO:0003700">
    <property type="term" value="F:DNA-binding transcription factor activity"/>
    <property type="evidence" value="ECO:0007669"/>
    <property type="project" value="InterPro"/>
</dbReference>
<dbReference type="SUPFAM" id="SSF46689">
    <property type="entry name" value="Homeodomain-like"/>
    <property type="match status" value="2"/>
</dbReference>
<dbReference type="SUPFAM" id="SSF55785">
    <property type="entry name" value="PYP-like sensor domain (PAS domain)"/>
    <property type="match status" value="1"/>
</dbReference>
<reference evidence="5" key="1">
    <citation type="submission" date="2015-05" db="EMBL/GenBank/DDBJ databases">
        <title>Permanent draft genome of Rhodopirellula islandicus K833.</title>
        <authorList>
            <person name="Kizina J."/>
            <person name="Richter M."/>
            <person name="Glockner F.O."/>
            <person name="Harder J."/>
        </authorList>
    </citation>
    <scope>NUCLEOTIDE SEQUENCE [LARGE SCALE GENOMIC DNA]</scope>
    <source>
        <strain evidence="5">K833</strain>
    </source>
</reference>
<dbReference type="Pfam" id="PF08448">
    <property type="entry name" value="PAS_4"/>
    <property type="match status" value="1"/>
</dbReference>
<evidence type="ECO:0000313" key="5">
    <source>
        <dbReference type="EMBL" id="KLU02836.1"/>
    </source>
</evidence>
<accession>A0A0J1B8Q4</accession>
<dbReference type="PANTHER" id="PTHR46796:SF13">
    <property type="entry name" value="HTH-TYPE TRANSCRIPTIONAL ACTIVATOR RHAS"/>
    <property type="match status" value="1"/>
</dbReference>
<dbReference type="EMBL" id="LECT01000043">
    <property type="protein sequence ID" value="KLU02836.1"/>
    <property type="molecule type" value="Genomic_DNA"/>
</dbReference>
<dbReference type="InterPro" id="IPR013656">
    <property type="entry name" value="PAS_4"/>
</dbReference>
<evidence type="ECO:0000256" key="2">
    <source>
        <dbReference type="ARBA" id="ARBA00023125"/>
    </source>
</evidence>
<dbReference type="PROSITE" id="PS00041">
    <property type="entry name" value="HTH_ARAC_FAMILY_1"/>
    <property type="match status" value="1"/>
</dbReference>
<keyword evidence="6" id="KW-1185">Reference proteome</keyword>
<dbReference type="AlphaFoldDB" id="A0A0J1B8Q4"/>
<dbReference type="SMART" id="SM00342">
    <property type="entry name" value="HTH_ARAC"/>
    <property type="match status" value="1"/>
</dbReference>
<proteinExistence type="predicted"/>
<evidence type="ECO:0000256" key="1">
    <source>
        <dbReference type="ARBA" id="ARBA00023015"/>
    </source>
</evidence>
<dbReference type="GO" id="GO:0043565">
    <property type="term" value="F:sequence-specific DNA binding"/>
    <property type="evidence" value="ECO:0007669"/>
    <property type="project" value="InterPro"/>
</dbReference>
<dbReference type="Proteomes" id="UP000036367">
    <property type="component" value="Unassembled WGS sequence"/>
</dbReference>
<dbReference type="InterPro" id="IPR018060">
    <property type="entry name" value="HTH_AraC"/>
</dbReference>
<dbReference type="InterPro" id="IPR050204">
    <property type="entry name" value="AraC_XylS_family_regulators"/>
</dbReference>
<dbReference type="Gene3D" id="3.30.450.20">
    <property type="entry name" value="PAS domain"/>
    <property type="match status" value="1"/>
</dbReference>
<evidence type="ECO:0000313" key="6">
    <source>
        <dbReference type="Proteomes" id="UP000036367"/>
    </source>
</evidence>
<dbReference type="RefSeq" id="WP_047816219.1">
    <property type="nucleotide sequence ID" value="NZ_LECT01000043.1"/>
</dbReference>
<dbReference type="STRING" id="595434.RISK_005132"/>
<dbReference type="InterPro" id="IPR018062">
    <property type="entry name" value="HTH_AraC-typ_CS"/>
</dbReference>
<dbReference type="Pfam" id="PF12833">
    <property type="entry name" value="HTH_18"/>
    <property type="match status" value="1"/>
</dbReference>
<evidence type="ECO:0000259" key="4">
    <source>
        <dbReference type="PROSITE" id="PS01124"/>
    </source>
</evidence>
<organism evidence="5 6">
    <name type="scientific">Rhodopirellula islandica</name>
    <dbReference type="NCBI Taxonomy" id="595434"/>
    <lineage>
        <taxon>Bacteria</taxon>
        <taxon>Pseudomonadati</taxon>
        <taxon>Planctomycetota</taxon>
        <taxon>Planctomycetia</taxon>
        <taxon>Pirellulales</taxon>
        <taxon>Pirellulaceae</taxon>
        <taxon>Rhodopirellula</taxon>
    </lineage>
</organism>
<dbReference type="Gene3D" id="1.10.10.60">
    <property type="entry name" value="Homeodomain-like"/>
    <property type="match status" value="1"/>
</dbReference>
<name>A0A0J1B8Q4_RHOIS</name>
<gene>
    <name evidence="5" type="ORF">RISK_005132</name>
</gene>
<keyword evidence="2" id="KW-0238">DNA-binding</keyword>
<feature type="domain" description="HTH araC/xylS-type" evidence="4">
    <location>
        <begin position="151"/>
        <end position="249"/>
    </location>
</feature>
<dbReference type="InterPro" id="IPR009057">
    <property type="entry name" value="Homeodomain-like_sf"/>
</dbReference>